<reference evidence="3" key="1">
    <citation type="submission" date="2020-07" db="EMBL/GenBank/DDBJ databases">
        <title>Genome sequence and genetic diversity analysis of an under-domesticated orphan crop, white fonio (Digitaria exilis).</title>
        <authorList>
            <person name="Bennetzen J.L."/>
            <person name="Chen S."/>
            <person name="Ma X."/>
            <person name="Wang X."/>
            <person name="Yssel A.E.J."/>
            <person name="Chaluvadi S.R."/>
            <person name="Johnson M."/>
            <person name="Gangashetty P."/>
            <person name="Hamidou F."/>
            <person name="Sanogo M.D."/>
            <person name="Zwaenepoel A."/>
            <person name="Wallace J."/>
            <person name="Van De Peer Y."/>
            <person name="Van Deynze A."/>
        </authorList>
    </citation>
    <scope>NUCLEOTIDE SEQUENCE</scope>
    <source>
        <tissue evidence="3">Leaves</tissue>
    </source>
</reference>
<evidence type="ECO:0000256" key="1">
    <source>
        <dbReference type="SAM" id="MobiDB-lite"/>
    </source>
</evidence>
<evidence type="ECO:0000313" key="2">
    <source>
        <dbReference type="EMBL" id="KAF8768991.1"/>
    </source>
</evidence>
<feature type="compositionally biased region" description="Basic and acidic residues" evidence="1">
    <location>
        <begin position="16"/>
        <end position="33"/>
    </location>
</feature>
<comment type="caution">
    <text evidence="3">The sequence shown here is derived from an EMBL/GenBank/DDBJ whole genome shotgun (WGS) entry which is preliminary data.</text>
</comment>
<dbReference type="EMBL" id="JACEFO010000325">
    <property type="protein sequence ID" value="KAF8775136.1"/>
    <property type="molecule type" value="Genomic_DNA"/>
</dbReference>
<gene>
    <name evidence="3" type="ORF">HU200_004532</name>
    <name evidence="2" type="ORF">HU200_007049</name>
</gene>
<sequence>MISRMPPPRAKTKGRKMTETEKKQVTLGAKGEKKGTRRCSICKQYVTHNSRTCPLLDHNRERLEAMRNRNTERGRPVGAKNKSNAVREEGVEQGRGITRPATRRKVVANNMYSGWDSDSRSTDDTDCED</sequence>
<feature type="compositionally biased region" description="Basic and acidic residues" evidence="1">
    <location>
        <begin position="66"/>
        <end position="75"/>
    </location>
</feature>
<keyword evidence="4" id="KW-1185">Reference proteome</keyword>
<feature type="region of interest" description="Disordered" evidence="1">
    <location>
        <begin position="1"/>
        <end position="33"/>
    </location>
</feature>
<protein>
    <submittedName>
        <fullName evidence="3">Uncharacterized protein</fullName>
    </submittedName>
</protein>
<feature type="region of interest" description="Disordered" evidence="1">
    <location>
        <begin position="66"/>
        <end position="129"/>
    </location>
</feature>
<dbReference type="AlphaFoldDB" id="A0A835FSH4"/>
<dbReference type="OrthoDB" id="694678at2759"/>
<dbReference type="Proteomes" id="UP000636709">
    <property type="component" value="Unassembled WGS sequence"/>
</dbReference>
<name>A0A835FSH4_9POAL</name>
<evidence type="ECO:0000313" key="4">
    <source>
        <dbReference type="Proteomes" id="UP000636709"/>
    </source>
</evidence>
<dbReference type="EMBL" id="JACEFO010000486">
    <property type="protein sequence ID" value="KAF8768991.1"/>
    <property type="molecule type" value="Genomic_DNA"/>
</dbReference>
<accession>A0A835FSH4</accession>
<organism evidence="3 4">
    <name type="scientific">Digitaria exilis</name>
    <dbReference type="NCBI Taxonomy" id="1010633"/>
    <lineage>
        <taxon>Eukaryota</taxon>
        <taxon>Viridiplantae</taxon>
        <taxon>Streptophyta</taxon>
        <taxon>Embryophyta</taxon>
        <taxon>Tracheophyta</taxon>
        <taxon>Spermatophyta</taxon>
        <taxon>Magnoliopsida</taxon>
        <taxon>Liliopsida</taxon>
        <taxon>Poales</taxon>
        <taxon>Poaceae</taxon>
        <taxon>PACMAD clade</taxon>
        <taxon>Panicoideae</taxon>
        <taxon>Panicodae</taxon>
        <taxon>Paniceae</taxon>
        <taxon>Anthephorinae</taxon>
        <taxon>Digitaria</taxon>
    </lineage>
</organism>
<evidence type="ECO:0000313" key="3">
    <source>
        <dbReference type="EMBL" id="KAF8775136.1"/>
    </source>
</evidence>
<proteinExistence type="predicted"/>